<gene>
    <name evidence="2" type="ORF">JR316_005640</name>
</gene>
<feature type="compositionally biased region" description="Basic and acidic residues" evidence="1">
    <location>
        <begin position="83"/>
        <end position="95"/>
    </location>
</feature>
<dbReference type="OrthoDB" id="3061594at2759"/>
<feature type="region of interest" description="Disordered" evidence="1">
    <location>
        <begin position="272"/>
        <end position="340"/>
    </location>
</feature>
<evidence type="ECO:0000313" key="2">
    <source>
        <dbReference type="EMBL" id="KAG5169084.1"/>
    </source>
</evidence>
<dbReference type="AlphaFoldDB" id="A0A8H8CLI4"/>
<feature type="compositionally biased region" description="Acidic residues" evidence="1">
    <location>
        <begin position="324"/>
        <end position="340"/>
    </location>
</feature>
<comment type="caution">
    <text evidence="2">The sequence shown here is derived from an EMBL/GenBank/DDBJ whole genome shotgun (WGS) entry which is preliminary data.</text>
</comment>
<evidence type="ECO:0000256" key="1">
    <source>
        <dbReference type="SAM" id="MobiDB-lite"/>
    </source>
</evidence>
<feature type="compositionally biased region" description="Low complexity" evidence="1">
    <location>
        <begin position="306"/>
        <end position="323"/>
    </location>
</feature>
<accession>A0A8H8CLI4</accession>
<feature type="compositionally biased region" description="Low complexity" evidence="1">
    <location>
        <begin position="64"/>
        <end position="79"/>
    </location>
</feature>
<reference evidence="2" key="1">
    <citation type="submission" date="2021-02" db="EMBL/GenBank/DDBJ databases">
        <title>Psilocybe cubensis genome.</title>
        <authorList>
            <person name="Mckernan K.J."/>
            <person name="Crawford S."/>
            <person name="Trippe A."/>
            <person name="Kane L.T."/>
            <person name="Mclaughlin S."/>
        </authorList>
    </citation>
    <scope>NUCLEOTIDE SEQUENCE [LARGE SCALE GENOMIC DNA]</scope>
    <source>
        <strain evidence="2">MGC-MH-2018</strain>
    </source>
</reference>
<feature type="region of interest" description="Disordered" evidence="1">
    <location>
        <begin position="25"/>
        <end position="251"/>
    </location>
</feature>
<organism evidence="2">
    <name type="scientific">Psilocybe cubensis</name>
    <name type="common">Psychedelic mushroom</name>
    <name type="synonym">Stropharia cubensis</name>
    <dbReference type="NCBI Taxonomy" id="181762"/>
    <lineage>
        <taxon>Eukaryota</taxon>
        <taxon>Fungi</taxon>
        <taxon>Dikarya</taxon>
        <taxon>Basidiomycota</taxon>
        <taxon>Agaricomycotina</taxon>
        <taxon>Agaricomycetes</taxon>
        <taxon>Agaricomycetidae</taxon>
        <taxon>Agaricales</taxon>
        <taxon>Agaricineae</taxon>
        <taxon>Strophariaceae</taxon>
        <taxon>Psilocybe</taxon>
    </lineage>
</organism>
<name>A0A8H8CLI4_PSICU</name>
<sequence length="340" mass="38166">MESALHAMDQLERDIQQNYIYNRRAPSNPWAPYLPSSRGGYTNPPSGSEYFQPRPPADIRINRSNASDASQSSSGSEIARWPGRQEERYEYRTTEHGGYTGYSGRPDRHYHHHHRERPAASFHRPSVPRSHSHSHSQSRSRPRDVYAPPITPHNSTYTRHYVLNDNPAGFPEEPPNPLVNQQDSPRSNDGHRLLIDYGGSQTHDLGADHDSIPPSSPNALTPEWSMETTRGSENLSHNSSLGYHSEDSGRSGYGYGRSRGYIEPYSHDHSLEDGYHEYLDDGEHGYASDGVASDEGVYYSSDEGPYSDGGAYSDGGYSSYYSDYYEDDDDGLYNDASDSE</sequence>
<dbReference type="EMBL" id="JAFIQS010000005">
    <property type="protein sequence ID" value="KAG5169084.1"/>
    <property type="molecule type" value="Genomic_DNA"/>
</dbReference>
<proteinExistence type="predicted"/>
<feature type="compositionally biased region" description="Basic residues" evidence="1">
    <location>
        <begin position="130"/>
        <end position="140"/>
    </location>
</feature>
<feature type="compositionally biased region" description="Polar residues" evidence="1">
    <location>
        <begin position="226"/>
        <end position="242"/>
    </location>
</feature>
<feature type="compositionally biased region" description="Basic and acidic residues" evidence="1">
    <location>
        <begin position="272"/>
        <end position="286"/>
    </location>
</feature>
<protein>
    <submittedName>
        <fullName evidence="2">Uncharacterized protein</fullName>
    </submittedName>
</protein>